<dbReference type="SUPFAM" id="SSF55347">
    <property type="entry name" value="Glyceraldehyde-3-phosphate dehydrogenase-like, C-terminal domain"/>
    <property type="match status" value="1"/>
</dbReference>
<dbReference type="RefSeq" id="WP_307224038.1">
    <property type="nucleotide sequence ID" value="NZ_CP116940.1"/>
</dbReference>
<sequence>MNLAIAGTGGIVATCLEALTFLDSINLTAICARPKSEPKAHKLAAKYKIAQVYTDYNSMLQNNDIDFIYIGIVNSMHFEYAKLALLAGKNVICEKPVASHIEEFNELMAIAEKNHLFFFEAITLLYSPNYDFIRRHLTSIGRLRMVQSNYFQYSSRYDNFLQGIVMPAFDPALSGGCLYDLNVYNLHFVIGLLGKPLNMKYYANIAANGIDTSGAAILTYDDTIAVCSAAKDAEGISGVILEGEKGYIHLNSEPNICRNVILKTADNIENFDGEQYPNRMVDEFAAFADIYERNDFSACLRLLKHSQTVMHTLTALRADAGIKFASDGK</sequence>
<dbReference type="Pfam" id="PF01408">
    <property type="entry name" value="GFO_IDH_MocA"/>
    <property type="match status" value="1"/>
</dbReference>
<organism evidence="3 4">
    <name type="scientific">Pectinatus haikarae</name>
    <dbReference type="NCBI Taxonomy" id="349096"/>
    <lineage>
        <taxon>Bacteria</taxon>
        <taxon>Bacillati</taxon>
        <taxon>Bacillota</taxon>
        <taxon>Negativicutes</taxon>
        <taxon>Selenomonadales</taxon>
        <taxon>Selenomonadaceae</taxon>
        <taxon>Pectinatus</taxon>
    </lineage>
</organism>
<dbReference type="InterPro" id="IPR000683">
    <property type="entry name" value="Gfo/Idh/MocA-like_OxRdtase_N"/>
</dbReference>
<proteinExistence type="predicted"/>
<dbReference type="PANTHER" id="PTHR43054">
    <property type="match status" value="1"/>
</dbReference>
<evidence type="ECO:0000259" key="2">
    <source>
        <dbReference type="Pfam" id="PF22725"/>
    </source>
</evidence>
<evidence type="ECO:0000313" key="3">
    <source>
        <dbReference type="EMBL" id="MDQ0203889.1"/>
    </source>
</evidence>
<dbReference type="Pfam" id="PF22725">
    <property type="entry name" value="GFO_IDH_MocA_C3"/>
    <property type="match status" value="1"/>
</dbReference>
<feature type="domain" description="GFO/IDH/MocA-like oxidoreductase" evidence="2">
    <location>
        <begin position="139"/>
        <end position="248"/>
    </location>
</feature>
<gene>
    <name evidence="3" type="ORF">J2S01_001608</name>
</gene>
<accession>A0ABT9Y822</accession>
<dbReference type="EMBL" id="JAUSUE010000010">
    <property type="protein sequence ID" value="MDQ0203889.1"/>
    <property type="molecule type" value="Genomic_DNA"/>
</dbReference>
<comment type="caution">
    <text evidence="3">The sequence shown here is derived from an EMBL/GenBank/DDBJ whole genome shotgun (WGS) entry which is preliminary data.</text>
</comment>
<dbReference type="InterPro" id="IPR036291">
    <property type="entry name" value="NAD(P)-bd_dom_sf"/>
</dbReference>
<name>A0ABT9Y822_9FIRM</name>
<dbReference type="InterPro" id="IPR055170">
    <property type="entry name" value="GFO_IDH_MocA-like_dom"/>
</dbReference>
<feature type="domain" description="Gfo/Idh/MocA-like oxidoreductase N-terminal" evidence="1">
    <location>
        <begin position="2"/>
        <end position="118"/>
    </location>
</feature>
<evidence type="ECO:0000313" key="4">
    <source>
        <dbReference type="Proteomes" id="UP001239167"/>
    </source>
</evidence>
<dbReference type="PANTHER" id="PTHR43054:SF1">
    <property type="entry name" value="SCYLLO-INOSITOL 2-DEHYDROGENASE (NADP(+)) IOLU"/>
    <property type="match status" value="1"/>
</dbReference>
<evidence type="ECO:0000259" key="1">
    <source>
        <dbReference type="Pfam" id="PF01408"/>
    </source>
</evidence>
<reference evidence="3 4" key="1">
    <citation type="submission" date="2023-07" db="EMBL/GenBank/DDBJ databases">
        <title>Genomic Encyclopedia of Type Strains, Phase IV (KMG-IV): sequencing the most valuable type-strain genomes for metagenomic binning, comparative biology and taxonomic classification.</title>
        <authorList>
            <person name="Goeker M."/>
        </authorList>
    </citation>
    <scope>NUCLEOTIDE SEQUENCE [LARGE SCALE GENOMIC DNA]</scope>
    <source>
        <strain evidence="3 4">DSM 16980</strain>
    </source>
</reference>
<protein>
    <submittedName>
        <fullName evidence="3">Dehydrogenase</fullName>
    </submittedName>
</protein>
<dbReference type="Proteomes" id="UP001239167">
    <property type="component" value="Unassembled WGS sequence"/>
</dbReference>
<dbReference type="SUPFAM" id="SSF51735">
    <property type="entry name" value="NAD(P)-binding Rossmann-fold domains"/>
    <property type="match status" value="1"/>
</dbReference>
<dbReference type="Gene3D" id="3.40.50.720">
    <property type="entry name" value="NAD(P)-binding Rossmann-like Domain"/>
    <property type="match status" value="1"/>
</dbReference>
<keyword evidence="4" id="KW-1185">Reference proteome</keyword>
<dbReference type="Gene3D" id="3.30.360.10">
    <property type="entry name" value="Dihydrodipicolinate Reductase, domain 2"/>
    <property type="match status" value="1"/>
</dbReference>